<evidence type="ECO:0000313" key="2">
    <source>
        <dbReference type="EMBL" id="MBK1839296.1"/>
    </source>
</evidence>
<gene>
    <name evidence="2" type="ORF">JHL17_17945</name>
</gene>
<accession>A0ABS1F7A3</accession>
<feature type="non-terminal residue" evidence="2">
    <location>
        <position position="74"/>
    </location>
</feature>
<feature type="domain" description="UDP-glucose/GDP-mannose dehydrogenase N-terminal" evidence="1">
    <location>
        <begin position="28"/>
        <end position="72"/>
    </location>
</feature>
<dbReference type="PANTHER" id="PTHR43491">
    <property type="entry name" value="UDP-N-ACETYL-D-MANNOSAMINE DEHYDROGENASE"/>
    <property type="match status" value="1"/>
</dbReference>
<dbReference type="PANTHER" id="PTHR43491:SF1">
    <property type="entry name" value="UDP-N-ACETYL-D-MANNOSAMINE DEHYDROGENASE"/>
    <property type="match status" value="1"/>
</dbReference>
<name>A0ABS1F7A3_9PROT</name>
<dbReference type="Gene3D" id="3.40.50.720">
    <property type="entry name" value="NAD(P)-binding Rossmann-like Domain"/>
    <property type="match status" value="1"/>
</dbReference>
<proteinExistence type="predicted"/>
<dbReference type="EMBL" id="JAENHM010000056">
    <property type="protein sequence ID" value="MBK1839296.1"/>
    <property type="molecule type" value="Genomic_DNA"/>
</dbReference>
<dbReference type="InterPro" id="IPR028359">
    <property type="entry name" value="UDP_ManNAc/GlcNAc_DH"/>
</dbReference>
<dbReference type="Pfam" id="PF03721">
    <property type="entry name" value="UDPG_MGDP_dh_N"/>
    <property type="match status" value="1"/>
</dbReference>
<keyword evidence="3" id="KW-1185">Reference proteome</keyword>
<reference evidence="3" key="1">
    <citation type="submission" date="2021-01" db="EMBL/GenBank/DDBJ databases">
        <title>Genome public.</title>
        <authorList>
            <person name="Liu C."/>
            <person name="Sun Q."/>
        </authorList>
    </citation>
    <scope>NUCLEOTIDE SEQUENCE [LARGE SCALE GENOMIC DNA]</scope>
    <source>
        <strain evidence="3">YIM B02556</strain>
    </source>
</reference>
<dbReference type="InterPro" id="IPR036291">
    <property type="entry name" value="NAD(P)-bd_dom_sf"/>
</dbReference>
<evidence type="ECO:0000259" key="1">
    <source>
        <dbReference type="Pfam" id="PF03721"/>
    </source>
</evidence>
<organism evidence="2 3">
    <name type="scientific">Azospirillum endophyticum</name>
    <dbReference type="NCBI Taxonomy" id="2800326"/>
    <lineage>
        <taxon>Bacteria</taxon>
        <taxon>Pseudomonadati</taxon>
        <taxon>Pseudomonadota</taxon>
        <taxon>Alphaproteobacteria</taxon>
        <taxon>Rhodospirillales</taxon>
        <taxon>Azospirillaceae</taxon>
        <taxon>Azospirillum</taxon>
    </lineage>
</organism>
<protein>
    <submittedName>
        <fullName evidence="2">Nucleotide sugar dehydrogenase</fullName>
    </submittedName>
</protein>
<dbReference type="Proteomes" id="UP000652760">
    <property type="component" value="Unassembled WGS sequence"/>
</dbReference>
<sequence>MSTADTSAETQAFDIGALEGAYRGRSARVAVVGLGYVGLPLALALTGAGFAVTGFDIDPAKATALNGGRSYIRQ</sequence>
<dbReference type="InterPro" id="IPR001732">
    <property type="entry name" value="UDP-Glc/GDP-Man_DH_N"/>
</dbReference>
<dbReference type="SUPFAM" id="SSF51735">
    <property type="entry name" value="NAD(P)-binding Rossmann-fold domains"/>
    <property type="match status" value="1"/>
</dbReference>
<evidence type="ECO:0000313" key="3">
    <source>
        <dbReference type="Proteomes" id="UP000652760"/>
    </source>
</evidence>
<comment type="caution">
    <text evidence="2">The sequence shown here is derived from an EMBL/GenBank/DDBJ whole genome shotgun (WGS) entry which is preliminary data.</text>
</comment>